<feature type="domain" description="LysM" evidence="2">
    <location>
        <begin position="254"/>
        <end position="298"/>
    </location>
</feature>
<dbReference type="Gene3D" id="3.10.350.10">
    <property type="entry name" value="LysM domain"/>
    <property type="match status" value="1"/>
</dbReference>
<dbReference type="Pfam" id="PF01476">
    <property type="entry name" value="LysM"/>
    <property type="match status" value="1"/>
</dbReference>
<dbReference type="GO" id="GO:0004222">
    <property type="term" value="F:metalloendopeptidase activity"/>
    <property type="evidence" value="ECO:0007669"/>
    <property type="project" value="TreeGrafter"/>
</dbReference>
<dbReference type="KEGG" id="aps:CFPG_119"/>
<dbReference type="PANTHER" id="PTHR21666:SF270">
    <property type="entry name" value="MUREIN HYDROLASE ACTIVATOR ENVC"/>
    <property type="match status" value="1"/>
</dbReference>
<dbReference type="eggNOG" id="COG1388">
    <property type="taxonomic scope" value="Bacteria"/>
</dbReference>
<dbReference type="InterPro" id="IPR011055">
    <property type="entry name" value="Dup_hybrid_motif"/>
</dbReference>
<name>B6YQB0_AZOPC</name>
<dbReference type="SUPFAM" id="SSF54106">
    <property type="entry name" value="LysM domain"/>
    <property type="match status" value="1"/>
</dbReference>
<sequence length="299" mass="33246">MGSLAKVFVIDLYLVGIILFLFPVVEIHARSSSERKLSAGIATPVLSSGLISFQEDGIEQHPAGELYEESWNTEFLKAYENIPVPDSLVIDISSFVIPVEGKVTSPYGFRGKYFHYGTDVKLQVGDTVRAAFEGEVRIRKYDPKGYGYYLVLRHPNGLETVYGHLSQFLVKQNQNVKAGEPIGLGGNTGRSYGSHLHFEIRLLGSAINPAEIIDFDELALKDDIYVYRKGKSGENYIDGSISRYACYRGGGKLRYYRVSSGDTLSAIARKYNTTVDRLCEVNGIKSTVRLHIGDSIRIL</sequence>
<dbReference type="InterPro" id="IPR036779">
    <property type="entry name" value="LysM_dom_sf"/>
</dbReference>
<accession>B6YQB0</accession>
<proteinExistence type="predicted"/>
<dbReference type="RefSeq" id="WP_012573143.1">
    <property type="nucleotide sequence ID" value="NC_011565.1"/>
</dbReference>
<dbReference type="InterPro" id="IPR018392">
    <property type="entry name" value="LysM"/>
</dbReference>
<dbReference type="SMART" id="SM00257">
    <property type="entry name" value="LysM"/>
    <property type="match status" value="1"/>
</dbReference>
<feature type="transmembrane region" description="Helical" evidence="1">
    <location>
        <begin position="7"/>
        <end position="25"/>
    </location>
</feature>
<dbReference type="CDD" id="cd12797">
    <property type="entry name" value="M23_peptidase"/>
    <property type="match status" value="1"/>
</dbReference>
<dbReference type="eggNOG" id="COG0739">
    <property type="taxonomic scope" value="Bacteria"/>
</dbReference>
<gene>
    <name evidence="3" type="ordered locus">CFPG_119</name>
</gene>
<dbReference type="Proteomes" id="UP000000723">
    <property type="component" value="Chromosome"/>
</dbReference>
<dbReference type="AlphaFoldDB" id="B6YQB0"/>
<reference evidence="4" key="1">
    <citation type="journal article" date="2008" name="Science">
        <title>Genome of an endosymbiont coupling N2 fixation to cellulolysis within RT protist cells in termite gut.</title>
        <authorList>
            <person name="Hongoh Y."/>
            <person name="Sharma V.K."/>
            <person name="Prakash T."/>
            <person name="Noda S."/>
            <person name="Toh H."/>
            <person name="Taylor T.D."/>
            <person name="Kudo T."/>
            <person name="Sakaki Y."/>
            <person name="Toyoda A."/>
            <person name="Hattori M."/>
            <person name="Ohkuma M."/>
        </authorList>
    </citation>
    <scope>NUCLEOTIDE SEQUENCE [LARGE SCALE GENOMIC DNA]</scope>
</reference>
<organism evidence="3 4">
    <name type="scientific">Azobacteroides pseudotrichonymphae genomovar. CFP2</name>
    <dbReference type="NCBI Taxonomy" id="511995"/>
    <lineage>
        <taxon>Bacteria</taxon>
        <taxon>Pseudomonadati</taxon>
        <taxon>Bacteroidota</taxon>
        <taxon>Bacteroidia</taxon>
        <taxon>Bacteroidales</taxon>
        <taxon>Candidatus Azobacteroides</taxon>
    </lineage>
</organism>
<dbReference type="EMBL" id="AP010656">
    <property type="protein sequence ID" value="BAG83382.1"/>
    <property type="molecule type" value="Genomic_DNA"/>
</dbReference>
<keyword evidence="1" id="KW-0812">Transmembrane</keyword>
<dbReference type="Gene3D" id="2.70.70.10">
    <property type="entry name" value="Glucose Permease (Domain IIA)"/>
    <property type="match status" value="1"/>
</dbReference>
<dbReference type="CDD" id="cd00118">
    <property type="entry name" value="LysM"/>
    <property type="match status" value="1"/>
</dbReference>
<keyword evidence="4" id="KW-1185">Reference proteome</keyword>
<dbReference type="HOGENOM" id="CLU_054747_1_0_10"/>
<dbReference type="InterPro" id="IPR050570">
    <property type="entry name" value="Cell_wall_metabolism_enzyme"/>
</dbReference>
<evidence type="ECO:0000313" key="4">
    <source>
        <dbReference type="Proteomes" id="UP000000723"/>
    </source>
</evidence>
<dbReference type="PROSITE" id="PS51782">
    <property type="entry name" value="LYSM"/>
    <property type="match status" value="1"/>
</dbReference>
<evidence type="ECO:0000259" key="2">
    <source>
        <dbReference type="PROSITE" id="PS51782"/>
    </source>
</evidence>
<dbReference type="PANTHER" id="PTHR21666">
    <property type="entry name" value="PEPTIDASE-RELATED"/>
    <property type="match status" value="1"/>
</dbReference>
<dbReference type="SUPFAM" id="SSF51261">
    <property type="entry name" value="Duplicated hybrid motif"/>
    <property type="match status" value="1"/>
</dbReference>
<dbReference type="OrthoDB" id="9805070at2"/>
<evidence type="ECO:0000256" key="1">
    <source>
        <dbReference type="SAM" id="Phobius"/>
    </source>
</evidence>
<protein>
    <submittedName>
        <fullName evidence="3">M23 family peptidase</fullName>
    </submittedName>
</protein>
<dbReference type="Pfam" id="PF01551">
    <property type="entry name" value="Peptidase_M23"/>
    <property type="match status" value="1"/>
</dbReference>
<dbReference type="STRING" id="511995.CFPG_119"/>
<keyword evidence="1" id="KW-0472">Membrane</keyword>
<evidence type="ECO:0000313" key="3">
    <source>
        <dbReference type="EMBL" id="BAG83382.1"/>
    </source>
</evidence>
<keyword evidence="1" id="KW-1133">Transmembrane helix</keyword>
<dbReference type="InterPro" id="IPR016047">
    <property type="entry name" value="M23ase_b-sheet_dom"/>
</dbReference>